<dbReference type="AlphaFoldDB" id="A0A0F9AQ03"/>
<protein>
    <recommendedName>
        <fullName evidence="3">CBM-cenC domain-containing protein</fullName>
    </recommendedName>
</protein>
<evidence type="ECO:0000256" key="1">
    <source>
        <dbReference type="SAM" id="MobiDB-lite"/>
    </source>
</evidence>
<proteinExistence type="predicted"/>
<evidence type="ECO:0000313" key="2">
    <source>
        <dbReference type="EMBL" id="KKK80524.1"/>
    </source>
</evidence>
<gene>
    <name evidence="2" type="ORF">LCGC14_2822630</name>
</gene>
<feature type="non-terminal residue" evidence="2">
    <location>
        <position position="387"/>
    </location>
</feature>
<dbReference type="EMBL" id="LAZR01053541">
    <property type="protein sequence ID" value="KKK80524.1"/>
    <property type="molecule type" value="Genomic_DNA"/>
</dbReference>
<organism evidence="2">
    <name type="scientific">marine sediment metagenome</name>
    <dbReference type="NCBI Taxonomy" id="412755"/>
    <lineage>
        <taxon>unclassified sequences</taxon>
        <taxon>metagenomes</taxon>
        <taxon>ecological metagenomes</taxon>
    </lineage>
</organism>
<feature type="compositionally biased region" description="Basic and acidic residues" evidence="1">
    <location>
        <begin position="371"/>
        <end position="380"/>
    </location>
</feature>
<feature type="region of interest" description="Disordered" evidence="1">
    <location>
        <begin position="361"/>
        <end position="387"/>
    </location>
</feature>
<sequence length="387" mass="41575">MPTRIALYRALAEAQYADEQDVIAGVATDHTTTTVKDTAELKYSSGDANTYDRRYVYLEAIKEHARVIEAGYAGSTGILTLSGTLTDAPAAVTGSAANVSTTATTLTDTDESMTVDEWAGYTIYAGGQTLDVTSNTATVLTGTGGWSEGGSGPGAVVWTVGTRYVISDDSPVFLRRVIGRILTNMYEPSFFPLSLHIMGNNANDMEASTVATDYSSTNATNATESTIIHNGAQSLKVTDSGSGGGYANTGNIGIPENKSLYAAIMCYVTSGDSATFRVIDVTDSNATIEDATTDEPSWMELVYQYTVPSDCEQIDFRLIADSASDVIYWDDFQTWASGRHVYSLPSWITRPAQVIDVRAFPRGTTGPASDNDYRPHEARSEPLQWGF</sequence>
<accession>A0A0F9AQ03</accession>
<dbReference type="Gene3D" id="2.60.120.260">
    <property type="entry name" value="Galactose-binding domain-like"/>
    <property type="match status" value="1"/>
</dbReference>
<evidence type="ECO:0008006" key="3">
    <source>
        <dbReference type="Google" id="ProtNLM"/>
    </source>
</evidence>
<name>A0A0F9AQ03_9ZZZZ</name>
<reference evidence="2" key="1">
    <citation type="journal article" date="2015" name="Nature">
        <title>Complex archaea that bridge the gap between prokaryotes and eukaryotes.</title>
        <authorList>
            <person name="Spang A."/>
            <person name="Saw J.H."/>
            <person name="Jorgensen S.L."/>
            <person name="Zaremba-Niedzwiedzka K."/>
            <person name="Martijn J."/>
            <person name="Lind A.E."/>
            <person name="van Eijk R."/>
            <person name="Schleper C."/>
            <person name="Guy L."/>
            <person name="Ettema T.J."/>
        </authorList>
    </citation>
    <scope>NUCLEOTIDE SEQUENCE</scope>
</reference>
<comment type="caution">
    <text evidence="2">The sequence shown here is derived from an EMBL/GenBank/DDBJ whole genome shotgun (WGS) entry which is preliminary data.</text>
</comment>